<dbReference type="Pfam" id="PF00425">
    <property type="entry name" value="Chorismate_bind"/>
    <property type="match status" value="1"/>
</dbReference>
<dbReference type="PANTHER" id="PTHR42839:SF2">
    <property type="entry name" value="ISOCHORISMATE SYNTHASE ENTC"/>
    <property type="match status" value="1"/>
</dbReference>
<dbReference type="GO" id="GO:0008909">
    <property type="term" value="F:isochorismate synthase activity"/>
    <property type="evidence" value="ECO:0007669"/>
    <property type="project" value="UniProtKB-EC"/>
</dbReference>
<dbReference type="AlphaFoldDB" id="A0A4U8WHM8"/>
<dbReference type="SUPFAM" id="SSF56322">
    <property type="entry name" value="ADC synthase"/>
    <property type="match status" value="1"/>
</dbReference>
<dbReference type="EMBL" id="LR215974">
    <property type="protein sequence ID" value="VFB05306.1"/>
    <property type="molecule type" value="Genomic_DNA"/>
</dbReference>
<evidence type="ECO:0000313" key="2">
    <source>
        <dbReference type="EMBL" id="VFB05306.1"/>
    </source>
</evidence>
<gene>
    <name evidence="2" type="primary">entC</name>
    <name evidence="2" type="ORF">NCTC12078_03372</name>
</gene>
<protein>
    <submittedName>
        <fullName evidence="2">Isochorismate synthase entC</fullName>
        <ecNumber evidence="2">5.4.4.2</ecNumber>
    </submittedName>
</protein>
<organism evidence="2 3">
    <name type="scientific">Chryseobacterium taihuense</name>
    <dbReference type="NCBI Taxonomy" id="1141221"/>
    <lineage>
        <taxon>Bacteria</taxon>
        <taxon>Pseudomonadati</taxon>
        <taxon>Bacteroidota</taxon>
        <taxon>Flavobacteriia</taxon>
        <taxon>Flavobacteriales</taxon>
        <taxon>Weeksellaceae</taxon>
        <taxon>Chryseobacterium group</taxon>
        <taxon>Chryseobacterium</taxon>
    </lineage>
</organism>
<dbReference type="InterPro" id="IPR015890">
    <property type="entry name" value="Chorismate_C"/>
</dbReference>
<evidence type="ECO:0000313" key="3">
    <source>
        <dbReference type="Proteomes" id="UP000290013"/>
    </source>
</evidence>
<dbReference type="Gene3D" id="3.60.120.10">
    <property type="entry name" value="Anthranilate synthase"/>
    <property type="match status" value="1"/>
</dbReference>
<dbReference type="EC" id="5.4.4.2" evidence="2"/>
<dbReference type="PANTHER" id="PTHR42839">
    <property type="entry name" value="ISOCHORISMATE SYNTHASE ENTC"/>
    <property type="match status" value="1"/>
</dbReference>
<dbReference type="Proteomes" id="UP000290013">
    <property type="component" value="Chromosome"/>
</dbReference>
<name>A0A4U8WHM8_9FLAO</name>
<reference evidence="2 3" key="1">
    <citation type="submission" date="2019-02" db="EMBL/GenBank/DDBJ databases">
        <authorList>
            <consortium name="Pathogen Informatics"/>
        </authorList>
    </citation>
    <scope>NUCLEOTIDE SEQUENCE [LARGE SCALE GENOMIC DNA]</scope>
    <source>
        <strain evidence="2 3">3012STDY6944375</strain>
    </source>
</reference>
<accession>A0A4U8WHM8</accession>
<evidence type="ECO:0000259" key="1">
    <source>
        <dbReference type="Pfam" id="PF00425"/>
    </source>
</evidence>
<dbReference type="KEGG" id="ctai:NCTC12078_03372"/>
<keyword evidence="2" id="KW-0413">Isomerase</keyword>
<feature type="domain" description="Chorismate-utilising enzyme C-terminal" evidence="1">
    <location>
        <begin position="93"/>
        <end position="335"/>
    </location>
</feature>
<sequence>MLKENFYWEFLIRSDNSEKRYSMIYFQFPFDEKIYSTDEKYEIHPIEFHSFDNAEIKNFKGKIVEISKEDFSKLHINSAILHDEEVIYRAENKEEYLKKLEEVIAIIKRNKLPKLVLSRRKMIRNFNSLDLTKSFSNLCLNYPNAFKYVFFDGKDSWMGAFSEVLGKFNKTTEEFETMSLAGTIPVHENWSQKEIEEQIPVSDYIRDILQQYDAENTLQESETYDHISGNIKHLKTDFKLKINPETLDMIIRELHPTPAVCGIPKDFCADQIGKIEKFPRELYAGYIKIETEHHIQFFVNLRCAKLYKNAVHLFVGGGITAESSPEKEWNETELKSEAVLKNLVVN</sequence>
<dbReference type="InterPro" id="IPR005801">
    <property type="entry name" value="ADC_synthase"/>
</dbReference>
<proteinExistence type="predicted"/>